<organism evidence="2 3">
    <name type="scientific">Brevundimonas phage vB_BpoS-Marchewka</name>
    <dbReference type="NCBI Taxonomy" id="2948604"/>
    <lineage>
        <taxon>Viruses</taxon>
        <taxon>Duplodnaviria</taxon>
        <taxon>Heunggongvirae</taxon>
        <taxon>Uroviricota</taxon>
        <taxon>Caudoviricetes</taxon>
        <taxon>Jeanschmidtviridae</taxon>
        <taxon>Marchewkavirus</taxon>
        <taxon>Marchewkavirus marchewka</taxon>
    </lineage>
</organism>
<proteinExistence type="predicted"/>
<reference evidence="2" key="1">
    <citation type="submission" date="2022-04" db="EMBL/GenBank/DDBJ databases">
        <authorList>
            <person name="Friedrich I."/>
            <person name="Schneider D."/>
            <person name="Poehlein A."/>
            <person name="Hertel R."/>
            <person name="Daniel R."/>
        </authorList>
    </citation>
    <scope>NUCLEOTIDE SEQUENCE</scope>
</reference>
<evidence type="ECO:0000256" key="1">
    <source>
        <dbReference type="SAM" id="MobiDB-lite"/>
    </source>
</evidence>
<gene>
    <name evidence="2" type="ORF">MARCHEWKA_05040</name>
</gene>
<keyword evidence="3" id="KW-1185">Reference proteome</keyword>
<sequence length="101" mass="10940">MLCPENAVTVVGAPRDKSGPILLRLHASHYAQAVQALLEETAADLRDDLSPEEEADPQAQADADQQAWNDACDHFTSVKVYRGHPPEGSDVVASLPLIHEE</sequence>
<dbReference type="EMBL" id="ON529851">
    <property type="protein sequence ID" value="UTC29016.1"/>
    <property type="molecule type" value="Genomic_DNA"/>
</dbReference>
<dbReference type="Proteomes" id="UP001056634">
    <property type="component" value="Segment"/>
</dbReference>
<evidence type="ECO:0000313" key="2">
    <source>
        <dbReference type="EMBL" id="UTC29016.1"/>
    </source>
</evidence>
<accession>A0A9E7SSN5</accession>
<name>A0A9E7SSN5_9CAUD</name>
<protein>
    <submittedName>
        <fullName evidence="2">Uncharacterized protein</fullName>
    </submittedName>
</protein>
<feature type="region of interest" description="Disordered" evidence="1">
    <location>
        <begin position="43"/>
        <end position="66"/>
    </location>
</feature>
<evidence type="ECO:0000313" key="3">
    <source>
        <dbReference type="Proteomes" id="UP001056634"/>
    </source>
</evidence>
<feature type="compositionally biased region" description="Low complexity" evidence="1">
    <location>
        <begin position="57"/>
        <end position="66"/>
    </location>
</feature>